<name>A0A0E1W8T2_BURPE</name>
<evidence type="ECO:0000313" key="1">
    <source>
        <dbReference type="EMBL" id="EET05952.1"/>
    </source>
</evidence>
<dbReference type="RefSeq" id="WP_004529546.1">
    <property type="nucleotide sequence ID" value="NZ_CM000833.1"/>
</dbReference>
<gene>
    <name evidence="1" type="ORF">BURPS1710A_A2462</name>
</gene>
<evidence type="ECO:0000313" key="2">
    <source>
        <dbReference type="Proteomes" id="UP000001812"/>
    </source>
</evidence>
<reference evidence="2" key="1">
    <citation type="submission" date="2007-08" db="EMBL/GenBank/DDBJ databases">
        <title>Annotation of Burkholderia pseudomallei 1710a.</title>
        <authorList>
            <person name="Harkins D.M."/>
            <person name="DeShazer D."/>
            <person name="Woods D.E."/>
            <person name="Brinkac L.M."/>
            <person name="Brown K.A."/>
            <person name="Hung G.C."/>
            <person name="Tuanyok A."/>
            <person name="Zhang B."/>
            <person name="Nierman W.C."/>
        </authorList>
    </citation>
    <scope>NUCLEOTIDE SEQUENCE [LARGE SCALE GENOMIC DNA]</scope>
    <source>
        <strain evidence="2">1710a</strain>
    </source>
</reference>
<sequence>MANRLNAGGRFAIGIGGPISPAPVPARERTAIAFGCGRDRTASCRSLRHSTRSQDGRLAAFALRPSIKFQPCRRRGDRRARPFSPFFSLFRRAAR</sequence>
<proteinExistence type="predicted"/>
<dbReference type="HOGENOM" id="CLU_2367461_0_0_4"/>
<dbReference type="EMBL" id="CM000833">
    <property type="protein sequence ID" value="EET05952.1"/>
    <property type="molecule type" value="Genomic_DNA"/>
</dbReference>
<protein>
    <submittedName>
        <fullName evidence="1">Uncharacterized protein</fullName>
    </submittedName>
</protein>
<reference evidence="1 2" key="2">
    <citation type="submission" date="2009-05" db="EMBL/GenBank/DDBJ databases">
        <authorList>
            <person name="Harkins D.M."/>
            <person name="DeShazer D."/>
            <person name="Woods D.E."/>
            <person name="Brinkac L.M."/>
            <person name="Brown K.A."/>
            <person name="Hung G.C."/>
            <person name="Tuanyok A."/>
            <person name="Zhang B."/>
            <person name="Nierman W.C."/>
        </authorList>
    </citation>
    <scope>NUCLEOTIDE SEQUENCE [LARGE SCALE GENOMIC DNA]</scope>
    <source>
        <strain evidence="1 2">1710a</strain>
    </source>
</reference>
<dbReference type="AlphaFoldDB" id="A0A0E1W8T2"/>
<organism evidence="1 2">
    <name type="scientific">Burkholderia pseudomallei 1710a</name>
    <dbReference type="NCBI Taxonomy" id="320371"/>
    <lineage>
        <taxon>Bacteria</taxon>
        <taxon>Pseudomonadati</taxon>
        <taxon>Pseudomonadota</taxon>
        <taxon>Betaproteobacteria</taxon>
        <taxon>Burkholderiales</taxon>
        <taxon>Burkholderiaceae</taxon>
        <taxon>Burkholderia</taxon>
        <taxon>pseudomallei group</taxon>
    </lineage>
</organism>
<dbReference type="Proteomes" id="UP000001812">
    <property type="component" value="Chromosome II"/>
</dbReference>
<accession>A0A0E1W8T2</accession>